<reference evidence="12" key="1">
    <citation type="journal article" date="2019" name="Int. J. Syst. Evol. Microbiol.">
        <title>The Global Catalogue of Microorganisms (GCM) 10K type strain sequencing project: providing services to taxonomists for standard genome sequencing and annotation.</title>
        <authorList>
            <consortium name="The Broad Institute Genomics Platform"/>
            <consortium name="The Broad Institute Genome Sequencing Center for Infectious Disease"/>
            <person name="Wu L."/>
            <person name="Ma J."/>
        </authorList>
    </citation>
    <scope>NUCLEOTIDE SEQUENCE [LARGE SCALE GENOMIC DNA]</scope>
    <source>
        <strain evidence="12">CGMCC 1.12371</strain>
    </source>
</reference>
<name>A0ABW2QRT8_9BURK</name>
<dbReference type="PANTHER" id="PTHR35011">
    <property type="entry name" value="2,3-DIKETO-L-GULONATE TRAP TRANSPORTER SMALL PERMEASE PROTEIN YIAM"/>
    <property type="match status" value="1"/>
</dbReference>
<keyword evidence="12" id="KW-1185">Reference proteome</keyword>
<evidence type="ECO:0000256" key="3">
    <source>
        <dbReference type="ARBA" id="ARBA00022475"/>
    </source>
</evidence>
<sequence length="177" mass="19630">MVQKLITAYCRSLSVLMVVCLALMVVMVFGNVVMRYGFNSGLTLSEELSRWLFVWMTFLGAVVALNERGHLGTDSLIARLPEAGQKICLGLSLLAMLWICWLIFDGAWAQVKINWDTTSAVMEVSMAWFYASGMAFAVLGAPVLLLMLMRLLTGRMSGHELVGVRENEDMPHGNPQP</sequence>
<proteinExistence type="inferred from homology"/>
<comment type="subcellular location">
    <subcellularLocation>
        <location evidence="1 9">Cell inner membrane</location>
        <topology evidence="1 9">Multi-pass membrane protein</topology>
    </subcellularLocation>
</comment>
<keyword evidence="7 9" id="KW-0472">Membrane</keyword>
<evidence type="ECO:0000256" key="8">
    <source>
        <dbReference type="ARBA" id="ARBA00038436"/>
    </source>
</evidence>
<dbReference type="PANTHER" id="PTHR35011:SF2">
    <property type="entry name" value="2,3-DIKETO-L-GULONATE TRAP TRANSPORTER SMALL PERMEASE PROTEIN YIAM"/>
    <property type="match status" value="1"/>
</dbReference>
<evidence type="ECO:0000256" key="2">
    <source>
        <dbReference type="ARBA" id="ARBA00022448"/>
    </source>
</evidence>
<feature type="transmembrane region" description="Helical" evidence="9">
    <location>
        <begin position="12"/>
        <end position="36"/>
    </location>
</feature>
<feature type="domain" description="Tripartite ATP-independent periplasmic transporters DctQ component" evidence="10">
    <location>
        <begin position="24"/>
        <end position="152"/>
    </location>
</feature>
<dbReference type="InterPro" id="IPR007387">
    <property type="entry name" value="TRAP_DctQ"/>
</dbReference>
<evidence type="ECO:0000313" key="11">
    <source>
        <dbReference type="EMBL" id="MFC7410063.1"/>
    </source>
</evidence>
<gene>
    <name evidence="11" type="ORF">ACFQPB_14435</name>
</gene>
<dbReference type="InterPro" id="IPR055348">
    <property type="entry name" value="DctQ"/>
</dbReference>
<evidence type="ECO:0000256" key="4">
    <source>
        <dbReference type="ARBA" id="ARBA00022519"/>
    </source>
</evidence>
<keyword evidence="3" id="KW-1003">Cell membrane</keyword>
<dbReference type="Pfam" id="PF04290">
    <property type="entry name" value="DctQ"/>
    <property type="match status" value="1"/>
</dbReference>
<keyword evidence="4 9" id="KW-0997">Cell inner membrane</keyword>
<dbReference type="RefSeq" id="WP_382224595.1">
    <property type="nucleotide sequence ID" value="NZ_JBHTCA010000011.1"/>
</dbReference>
<evidence type="ECO:0000256" key="9">
    <source>
        <dbReference type="RuleBase" id="RU369079"/>
    </source>
</evidence>
<protein>
    <recommendedName>
        <fullName evidence="9">TRAP transporter small permease protein</fullName>
    </recommendedName>
</protein>
<comment type="function">
    <text evidence="9">Part of the tripartite ATP-independent periplasmic (TRAP) transport system.</text>
</comment>
<dbReference type="Proteomes" id="UP001596501">
    <property type="component" value="Unassembled WGS sequence"/>
</dbReference>
<evidence type="ECO:0000256" key="1">
    <source>
        <dbReference type="ARBA" id="ARBA00004429"/>
    </source>
</evidence>
<keyword evidence="6 9" id="KW-1133">Transmembrane helix</keyword>
<evidence type="ECO:0000256" key="5">
    <source>
        <dbReference type="ARBA" id="ARBA00022692"/>
    </source>
</evidence>
<keyword evidence="2 9" id="KW-0813">Transport</keyword>
<comment type="similarity">
    <text evidence="8 9">Belongs to the TRAP transporter small permease family.</text>
</comment>
<accession>A0ABW2QRT8</accession>
<comment type="caution">
    <text evidence="11">The sequence shown here is derived from an EMBL/GenBank/DDBJ whole genome shotgun (WGS) entry which is preliminary data.</text>
</comment>
<feature type="transmembrane region" description="Helical" evidence="9">
    <location>
        <begin position="48"/>
        <end position="66"/>
    </location>
</feature>
<comment type="subunit">
    <text evidence="9">The complex comprises the extracytoplasmic solute receptor protein and the two transmembrane proteins.</text>
</comment>
<evidence type="ECO:0000259" key="10">
    <source>
        <dbReference type="Pfam" id="PF04290"/>
    </source>
</evidence>
<evidence type="ECO:0000256" key="6">
    <source>
        <dbReference type="ARBA" id="ARBA00022989"/>
    </source>
</evidence>
<feature type="transmembrane region" description="Helical" evidence="9">
    <location>
        <begin position="128"/>
        <end position="148"/>
    </location>
</feature>
<evidence type="ECO:0000313" key="12">
    <source>
        <dbReference type="Proteomes" id="UP001596501"/>
    </source>
</evidence>
<dbReference type="EMBL" id="JBHTCA010000011">
    <property type="protein sequence ID" value="MFC7410063.1"/>
    <property type="molecule type" value="Genomic_DNA"/>
</dbReference>
<keyword evidence="5 9" id="KW-0812">Transmembrane</keyword>
<feature type="transmembrane region" description="Helical" evidence="9">
    <location>
        <begin position="87"/>
        <end position="108"/>
    </location>
</feature>
<evidence type="ECO:0000256" key="7">
    <source>
        <dbReference type="ARBA" id="ARBA00023136"/>
    </source>
</evidence>
<organism evidence="11 12">
    <name type="scientific">Hydrogenophaga atypica</name>
    <dbReference type="NCBI Taxonomy" id="249409"/>
    <lineage>
        <taxon>Bacteria</taxon>
        <taxon>Pseudomonadati</taxon>
        <taxon>Pseudomonadota</taxon>
        <taxon>Betaproteobacteria</taxon>
        <taxon>Burkholderiales</taxon>
        <taxon>Comamonadaceae</taxon>
        <taxon>Hydrogenophaga</taxon>
    </lineage>
</organism>